<evidence type="ECO:0000313" key="3">
    <source>
        <dbReference type="Proteomes" id="UP000799750"/>
    </source>
</evidence>
<proteinExistence type="predicted"/>
<feature type="domain" description="F-box" evidence="1">
    <location>
        <begin position="2"/>
        <end position="47"/>
    </location>
</feature>
<dbReference type="EMBL" id="MU004191">
    <property type="protein sequence ID" value="KAF2494271.1"/>
    <property type="molecule type" value="Genomic_DNA"/>
</dbReference>
<dbReference type="OrthoDB" id="3720847at2759"/>
<gene>
    <name evidence="2" type="ORF">BU16DRAFT_563196</name>
</gene>
<name>A0A6A6QPH6_9PEZI</name>
<accession>A0A6A6QPH6</accession>
<dbReference type="InterPro" id="IPR036047">
    <property type="entry name" value="F-box-like_dom_sf"/>
</dbReference>
<evidence type="ECO:0000313" key="2">
    <source>
        <dbReference type="EMBL" id="KAF2494271.1"/>
    </source>
</evidence>
<keyword evidence="3" id="KW-1185">Reference proteome</keyword>
<evidence type="ECO:0000259" key="1">
    <source>
        <dbReference type="PROSITE" id="PS50181"/>
    </source>
</evidence>
<dbReference type="PROSITE" id="PS50181">
    <property type="entry name" value="FBOX"/>
    <property type="match status" value="1"/>
</dbReference>
<dbReference type="SUPFAM" id="SSF81383">
    <property type="entry name" value="F-box domain"/>
    <property type="match status" value="1"/>
</dbReference>
<reference evidence="2" key="1">
    <citation type="journal article" date="2020" name="Stud. Mycol.">
        <title>101 Dothideomycetes genomes: a test case for predicting lifestyles and emergence of pathogens.</title>
        <authorList>
            <person name="Haridas S."/>
            <person name="Albert R."/>
            <person name="Binder M."/>
            <person name="Bloem J."/>
            <person name="Labutti K."/>
            <person name="Salamov A."/>
            <person name="Andreopoulos B."/>
            <person name="Baker S."/>
            <person name="Barry K."/>
            <person name="Bills G."/>
            <person name="Bluhm B."/>
            <person name="Cannon C."/>
            <person name="Castanera R."/>
            <person name="Culley D."/>
            <person name="Daum C."/>
            <person name="Ezra D."/>
            <person name="Gonzalez J."/>
            <person name="Henrissat B."/>
            <person name="Kuo A."/>
            <person name="Liang C."/>
            <person name="Lipzen A."/>
            <person name="Lutzoni F."/>
            <person name="Magnuson J."/>
            <person name="Mondo S."/>
            <person name="Nolan M."/>
            <person name="Ohm R."/>
            <person name="Pangilinan J."/>
            <person name="Park H.-J."/>
            <person name="Ramirez L."/>
            <person name="Alfaro M."/>
            <person name="Sun H."/>
            <person name="Tritt A."/>
            <person name="Yoshinaga Y."/>
            <person name="Zwiers L.-H."/>
            <person name="Turgeon B."/>
            <person name="Goodwin S."/>
            <person name="Spatafora J."/>
            <person name="Crous P."/>
            <person name="Grigoriev I."/>
        </authorList>
    </citation>
    <scope>NUCLEOTIDE SEQUENCE</scope>
    <source>
        <strain evidence="2">CBS 269.34</strain>
    </source>
</reference>
<dbReference type="AlphaFoldDB" id="A0A6A6QPH6"/>
<dbReference type="Proteomes" id="UP000799750">
    <property type="component" value="Unassembled WGS sequence"/>
</dbReference>
<organism evidence="2 3">
    <name type="scientific">Lophium mytilinum</name>
    <dbReference type="NCBI Taxonomy" id="390894"/>
    <lineage>
        <taxon>Eukaryota</taxon>
        <taxon>Fungi</taxon>
        <taxon>Dikarya</taxon>
        <taxon>Ascomycota</taxon>
        <taxon>Pezizomycotina</taxon>
        <taxon>Dothideomycetes</taxon>
        <taxon>Pleosporomycetidae</taxon>
        <taxon>Mytilinidiales</taxon>
        <taxon>Mytilinidiaceae</taxon>
        <taxon>Lophium</taxon>
    </lineage>
</organism>
<sequence length="479" mass="54049">MASPFATLPQEMIDSIIPYLTRTDLSSLSRTCKTVRVATVEALFKNITMTWKGNGESSPRDNEYRAVAAPPPRLDLLLRTIIQIPILAGYVSIVEFRAEGFQNQGRCLFLPSLPSPSKPHSELFVAALRETEMPKSGEMETALKDNDLRSIVALFLMKCPRLATLTLDLDLLRRNRHISGALAHALLAPQTAKMAKLQYLTSLNVGADSETNFSSVACRMRGLRYSLNIQSYLPFLLSSTVEEAEMNLPNAWEKEEELDKWPLITLGNASSLKTLRLPNATASPLIVGKVLAGTPNLVKLEYHFWFTPDEVLNGPTLSLSLKLIKNTLTYLKIKFQCYSSQVSLAIDDTRKSSFPLAFCLVGNLAARLKSPTSYLQTWSLFVFGTIVVYEIFEWHEKKLMRAFAVFIENEEWRKATPNLESFNLSLFELDHCQNEGEEEWLPDVGVKELKVLCHRNRLRCRDIRPEFGTIVSFYGTSIQ</sequence>
<protein>
    <recommendedName>
        <fullName evidence="1">F-box domain-containing protein</fullName>
    </recommendedName>
</protein>
<dbReference type="InterPro" id="IPR001810">
    <property type="entry name" value="F-box_dom"/>
</dbReference>